<dbReference type="Proteomes" id="UP000681967">
    <property type="component" value="Unassembled WGS sequence"/>
</dbReference>
<evidence type="ECO:0000313" key="3">
    <source>
        <dbReference type="EMBL" id="CAF5069306.1"/>
    </source>
</evidence>
<dbReference type="SUPFAM" id="SSF116907">
    <property type="entry name" value="Hook domain"/>
    <property type="match status" value="1"/>
</dbReference>
<dbReference type="Pfam" id="PF19047">
    <property type="entry name" value="HOOK_N"/>
    <property type="match status" value="1"/>
</dbReference>
<evidence type="ECO:0000313" key="4">
    <source>
        <dbReference type="Proteomes" id="UP000681967"/>
    </source>
</evidence>
<sequence length="28" mass="3141">MPNLNMIAERVDEIELSRLLQLVLGCAV</sequence>
<organism evidence="2 4">
    <name type="scientific">Rotaria magnacalcarata</name>
    <dbReference type="NCBI Taxonomy" id="392030"/>
    <lineage>
        <taxon>Eukaryota</taxon>
        <taxon>Metazoa</taxon>
        <taxon>Spiralia</taxon>
        <taxon>Gnathifera</taxon>
        <taxon>Rotifera</taxon>
        <taxon>Eurotatoria</taxon>
        <taxon>Bdelloidea</taxon>
        <taxon>Philodinida</taxon>
        <taxon>Philodinidae</taxon>
        <taxon>Rotaria</taxon>
    </lineage>
</organism>
<protein>
    <recommendedName>
        <fullName evidence="1">HOOK N-terminal domain-containing protein</fullName>
    </recommendedName>
</protein>
<comment type="caution">
    <text evidence="2">The sequence shown here is derived from an EMBL/GenBank/DDBJ whole genome shotgun (WGS) entry which is preliminary data.</text>
</comment>
<dbReference type="EMBL" id="CAJOBJ010237928">
    <property type="protein sequence ID" value="CAF5069306.1"/>
    <property type="molecule type" value="Genomic_DNA"/>
</dbReference>
<dbReference type="EMBL" id="CAJOBH010168294">
    <property type="protein sequence ID" value="CAF4902335.1"/>
    <property type="molecule type" value="Genomic_DNA"/>
</dbReference>
<evidence type="ECO:0000259" key="1">
    <source>
        <dbReference type="Pfam" id="PF19047"/>
    </source>
</evidence>
<feature type="domain" description="HOOK N-terminal" evidence="1">
    <location>
        <begin position="1"/>
        <end position="28"/>
    </location>
</feature>
<dbReference type="GO" id="GO:0030705">
    <property type="term" value="P:cytoskeleton-dependent intracellular transport"/>
    <property type="evidence" value="ECO:0007669"/>
    <property type="project" value="InterPro"/>
</dbReference>
<dbReference type="InterPro" id="IPR043936">
    <property type="entry name" value="HOOK_N"/>
</dbReference>
<proteinExistence type="predicted"/>
<dbReference type="AlphaFoldDB" id="A0A8S3CAM1"/>
<dbReference type="Proteomes" id="UP000681720">
    <property type="component" value="Unassembled WGS sequence"/>
</dbReference>
<accession>A0A8S3CAM1</accession>
<name>A0A8S3CAM1_9BILA</name>
<gene>
    <name evidence="2" type="ORF">BYL167_LOCUS52229</name>
    <name evidence="3" type="ORF">GIL414_LOCUS61013</name>
</gene>
<feature type="non-terminal residue" evidence="2">
    <location>
        <position position="1"/>
    </location>
</feature>
<evidence type="ECO:0000313" key="2">
    <source>
        <dbReference type="EMBL" id="CAF4902335.1"/>
    </source>
</evidence>
<reference evidence="2" key="1">
    <citation type="submission" date="2021-02" db="EMBL/GenBank/DDBJ databases">
        <authorList>
            <person name="Nowell W R."/>
        </authorList>
    </citation>
    <scope>NUCLEOTIDE SEQUENCE</scope>
</reference>